<name>A0A939EL61_9HYPH</name>
<evidence type="ECO:0000256" key="3">
    <source>
        <dbReference type="ARBA" id="ARBA00022519"/>
    </source>
</evidence>
<evidence type="ECO:0000313" key="8">
    <source>
        <dbReference type="EMBL" id="MBO0344651.1"/>
    </source>
</evidence>
<dbReference type="PANTHER" id="PTHR30606">
    <property type="entry name" value="LIPID A BIOSYNTHESIS LAUROYL ACYLTRANSFERASE"/>
    <property type="match status" value="1"/>
</dbReference>
<keyword evidence="3" id="KW-0997">Cell inner membrane</keyword>
<dbReference type="GO" id="GO:0005886">
    <property type="term" value="C:plasma membrane"/>
    <property type="evidence" value="ECO:0007669"/>
    <property type="project" value="UniProtKB-SubCell"/>
</dbReference>
<evidence type="ECO:0000256" key="4">
    <source>
        <dbReference type="ARBA" id="ARBA00022679"/>
    </source>
</evidence>
<dbReference type="EMBL" id="JAFLNF010000002">
    <property type="protein sequence ID" value="MBO0344651.1"/>
    <property type="molecule type" value="Genomic_DNA"/>
</dbReference>
<feature type="region of interest" description="Disordered" evidence="7">
    <location>
        <begin position="1"/>
        <end position="24"/>
    </location>
</feature>
<dbReference type="GO" id="GO:0016746">
    <property type="term" value="F:acyltransferase activity"/>
    <property type="evidence" value="ECO:0007669"/>
    <property type="project" value="UniProtKB-KW"/>
</dbReference>
<dbReference type="RefSeq" id="WP_206938784.1">
    <property type="nucleotide sequence ID" value="NZ_JAFLNF010000002.1"/>
</dbReference>
<reference evidence="8" key="1">
    <citation type="submission" date="2021-03" db="EMBL/GenBank/DDBJ databases">
        <title>Roseibium sp. CAU 1637 isolated from Incheon.</title>
        <authorList>
            <person name="Kim W."/>
        </authorList>
    </citation>
    <scope>NUCLEOTIDE SEQUENCE</scope>
    <source>
        <strain evidence="8">CAU 1637</strain>
    </source>
</reference>
<evidence type="ECO:0000256" key="7">
    <source>
        <dbReference type="SAM" id="MobiDB-lite"/>
    </source>
</evidence>
<dbReference type="PANTHER" id="PTHR30606:SF10">
    <property type="entry name" value="PHOSPHATIDYLINOSITOL MANNOSIDE ACYLTRANSFERASE"/>
    <property type="match status" value="1"/>
</dbReference>
<comment type="subcellular location">
    <subcellularLocation>
        <location evidence="1">Cell inner membrane</location>
    </subcellularLocation>
</comment>
<dbReference type="CDD" id="cd07984">
    <property type="entry name" value="LPLAT_LABLAT-like"/>
    <property type="match status" value="1"/>
</dbReference>
<keyword evidence="6 8" id="KW-0012">Acyltransferase</keyword>
<evidence type="ECO:0000256" key="2">
    <source>
        <dbReference type="ARBA" id="ARBA00022475"/>
    </source>
</evidence>
<keyword evidence="9" id="KW-1185">Reference proteome</keyword>
<dbReference type="AlphaFoldDB" id="A0A939EL61"/>
<accession>A0A939EL61</accession>
<comment type="caution">
    <text evidence="8">The sequence shown here is derived from an EMBL/GenBank/DDBJ whole genome shotgun (WGS) entry which is preliminary data.</text>
</comment>
<gene>
    <name evidence="8" type="ORF">J0X15_05430</name>
</gene>
<dbReference type="InterPro" id="IPR004960">
    <property type="entry name" value="LipA_acyltrans"/>
</dbReference>
<evidence type="ECO:0000256" key="6">
    <source>
        <dbReference type="ARBA" id="ARBA00023315"/>
    </source>
</evidence>
<keyword evidence="4" id="KW-0808">Transferase</keyword>
<sequence length="382" mass="43217">MENRAPQSDTARAPSQLQKRRTHDLRLSDIPFSETYPAEPPVPPIAEIFSSDKGKQHTARLFWISHTLQGLANTALYQVLASLRPSIASTIGSLIADPTRWRYRDRIFARRIRENISKLRAYAHERRLTDTGVGHDFCPSNDDEAHKSWWRNISRTLAEFSVVNRLIWDRSIRVVGEENLMSARASGRPLVFTSVHLATWEVVIAATHIGPHGPSIGPFQPEPNRFSNRIVYLQRKARNQYLFPPGRKSAFRLSRLLQAGAASIIIFIDEVRQHQIHFPFFGRPAPSAGNGVVAIKLANSAGGLIVPIYLRRTKGVRFELVILPALYPDAQSSGRETATLEGAQTAQQIYDIAETLTRLNDLYEPIILENVEQWYMLSELRL</sequence>
<dbReference type="Proteomes" id="UP000664779">
    <property type="component" value="Unassembled WGS sequence"/>
</dbReference>
<proteinExistence type="predicted"/>
<keyword evidence="5" id="KW-0472">Membrane</keyword>
<organism evidence="8 9">
    <name type="scientific">Roseibium limicola</name>
    <dbReference type="NCBI Taxonomy" id="2816037"/>
    <lineage>
        <taxon>Bacteria</taxon>
        <taxon>Pseudomonadati</taxon>
        <taxon>Pseudomonadota</taxon>
        <taxon>Alphaproteobacteria</taxon>
        <taxon>Hyphomicrobiales</taxon>
        <taxon>Stappiaceae</taxon>
        <taxon>Roseibium</taxon>
    </lineage>
</organism>
<dbReference type="Pfam" id="PF03279">
    <property type="entry name" value="Lip_A_acyltrans"/>
    <property type="match status" value="1"/>
</dbReference>
<evidence type="ECO:0000313" key="9">
    <source>
        <dbReference type="Proteomes" id="UP000664779"/>
    </source>
</evidence>
<evidence type="ECO:0000256" key="5">
    <source>
        <dbReference type="ARBA" id="ARBA00023136"/>
    </source>
</evidence>
<keyword evidence="2" id="KW-1003">Cell membrane</keyword>
<dbReference type="GO" id="GO:0009247">
    <property type="term" value="P:glycolipid biosynthetic process"/>
    <property type="evidence" value="ECO:0007669"/>
    <property type="project" value="UniProtKB-ARBA"/>
</dbReference>
<evidence type="ECO:0000256" key="1">
    <source>
        <dbReference type="ARBA" id="ARBA00004533"/>
    </source>
</evidence>
<feature type="compositionally biased region" description="Polar residues" evidence="7">
    <location>
        <begin position="1"/>
        <end position="17"/>
    </location>
</feature>
<protein>
    <submittedName>
        <fullName evidence="8">Lysophospholipid acyltransferase family protein</fullName>
    </submittedName>
</protein>